<dbReference type="Gramene" id="ERM99554">
    <property type="protein sequence ID" value="ERM99554"/>
    <property type="gene ID" value="AMTR_s00088p00105090"/>
</dbReference>
<accession>W1NXY1</accession>
<reference evidence="2" key="1">
    <citation type="journal article" date="2013" name="Science">
        <title>The Amborella genome and the evolution of flowering plants.</title>
        <authorList>
            <consortium name="Amborella Genome Project"/>
        </authorList>
    </citation>
    <scope>NUCLEOTIDE SEQUENCE [LARGE SCALE GENOMIC DNA]</scope>
</reference>
<organism evidence="1 2">
    <name type="scientific">Amborella trichopoda</name>
    <dbReference type="NCBI Taxonomy" id="13333"/>
    <lineage>
        <taxon>Eukaryota</taxon>
        <taxon>Viridiplantae</taxon>
        <taxon>Streptophyta</taxon>
        <taxon>Embryophyta</taxon>
        <taxon>Tracheophyta</taxon>
        <taxon>Spermatophyta</taxon>
        <taxon>Magnoliopsida</taxon>
        <taxon>Amborellales</taxon>
        <taxon>Amborellaceae</taxon>
        <taxon>Amborella</taxon>
    </lineage>
</organism>
<sequence>MKIDNFNIALCTPSQQGHHSGWIGSAPTPLATIRYRHSSRLSVASAYLFIPVSSPFPYHIASAKAAGLGQSLASNTVPSACSGHSATLPTKH</sequence>
<dbReference type="Proteomes" id="UP000017836">
    <property type="component" value="Unassembled WGS sequence"/>
</dbReference>
<proteinExistence type="predicted"/>
<evidence type="ECO:0000313" key="2">
    <source>
        <dbReference type="Proteomes" id="UP000017836"/>
    </source>
</evidence>
<protein>
    <submittedName>
        <fullName evidence="1">Uncharacterized protein</fullName>
    </submittedName>
</protein>
<dbReference type="EMBL" id="KI394998">
    <property type="protein sequence ID" value="ERM99554.1"/>
    <property type="molecule type" value="Genomic_DNA"/>
</dbReference>
<name>W1NXY1_AMBTC</name>
<gene>
    <name evidence="1" type="ORF">AMTR_s00088p00105090</name>
</gene>
<dbReference type="HOGENOM" id="CLU_2416251_0_0_1"/>
<dbReference type="AlphaFoldDB" id="W1NXY1"/>
<keyword evidence="2" id="KW-1185">Reference proteome</keyword>
<evidence type="ECO:0000313" key="1">
    <source>
        <dbReference type="EMBL" id="ERM99554.1"/>
    </source>
</evidence>